<keyword evidence="1" id="KW-1133">Transmembrane helix</keyword>
<evidence type="ECO:0000313" key="2">
    <source>
        <dbReference type="EMBL" id="CCH02460.1"/>
    </source>
</evidence>
<feature type="transmembrane region" description="Helical" evidence="1">
    <location>
        <begin position="12"/>
        <end position="35"/>
    </location>
</feature>
<gene>
    <name evidence="2" type="ORF">FAES_4461</name>
</gene>
<reference evidence="2 3" key="1">
    <citation type="journal article" date="2012" name="J. Bacteriol.">
        <title>Genome Sequence of Fibrella aestuarina BUZ 2T, a Filamentous Marine Bacterium.</title>
        <authorList>
            <person name="Filippini M."/>
            <person name="Qi W."/>
            <person name="Blom J."/>
            <person name="Goesmann A."/>
            <person name="Smits T.H."/>
            <person name="Bagheri H.C."/>
        </authorList>
    </citation>
    <scope>NUCLEOTIDE SEQUENCE [LARGE SCALE GENOMIC DNA]</scope>
    <source>
        <strain evidence="3">BUZ 2T</strain>
    </source>
</reference>
<sequence length="106" mass="12374">MNRMPRFVLPAIVLGAALVAFPFFFLRLALFALIVGGAIRFIRRRAFGGGNVPSRWGGWQTRRMEFADRIRRMSDDEYAAFNQQQTQWQRPIETESLGRHREDFVL</sequence>
<dbReference type="HOGENOM" id="CLU_2219191_0_0_10"/>
<evidence type="ECO:0000256" key="1">
    <source>
        <dbReference type="SAM" id="Phobius"/>
    </source>
</evidence>
<dbReference type="EMBL" id="HE796683">
    <property type="protein sequence ID" value="CCH02460.1"/>
    <property type="molecule type" value="Genomic_DNA"/>
</dbReference>
<dbReference type="KEGG" id="fae:FAES_4461"/>
<dbReference type="STRING" id="1166018.FAES_4461"/>
<organism evidence="2 3">
    <name type="scientific">Fibrella aestuarina BUZ 2</name>
    <dbReference type="NCBI Taxonomy" id="1166018"/>
    <lineage>
        <taxon>Bacteria</taxon>
        <taxon>Pseudomonadati</taxon>
        <taxon>Bacteroidota</taxon>
        <taxon>Cytophagia</taxon>
        <taxon>Cytophagales</taxon>
        <taxon>Spirosomataceae</taxon>
        <taxon>Fibrella</taxon>
    </lineage>
</organism>
<evidence type="ECO:0000313" key="3">
    <source>
        <dbReference type="Proteomes" id="UP000011058"/>
    </source>
</evidence>
<proteinExistence type="predicted"/>
<keyword evidence="1" id="KW-0472">Membrane</keyword>
<dbReference type="RefSeq" id="WP_015333559.1">
    <property type="nucleotide sequence ID" value="NC_020054.1"/>
</dbReference>
<dbReference type="Proteomes" id="UP000011058">
    <property type="component" value="Chromosome"/>
</dbReference>
<dbReference type="AlphaFoldDB" id="I0KEA7"/>
<dbReference type="OrthoDB" id="10008716at2"/>
<keyword evidence="3" id="KW-1185">Reference proteome</keyword>
<name>I0KEA7_9BACT</name>
<accession>I0KEA7</accession>
<protein>
    <submittedName>
        <fullName evidence="2">Uncharacterized protein</fullName>
    </submittedName>
</protein>
<keyword evidence="1" id="KW-0812">Transmembrane</keyword>